<dbReference type="EMBL" id="VSSQ01000953">
    <property type="protein sequence ID" value="MPM03436.1"/>
    <property type="molecule type" value="Genomic_DNA"/>
</dbReference>
<comment type="caution">
    <text evidence="1">The sequence shown here is derived from an EMBL/GenBank/DDBJ whole genome shotgun (WGS) entry which is preliminary data.</text>
</comment>
<gene>
    <name evidence="1" type="ORF">SDC9_49703</name>
</gene>
<name>A0A644WHT6_9ZZZZ</name>
<reference evidence="1" key="1">
    <citation type="submission" date="2019-08" db="EMBL/GenBank/DDBJ databases">
        <authorList>
            <person name="Kucharzyk K."/>
            <person name="Murdoch R.W."/>
            <person name="Higgins S."/>
            <person name="Loffler F."/>
        </authorList>
    </citation>
    <scope>NUCLEOTIDE SEQUENCE</scope>
</reference>
<accession>A0A644WHT6</accession>
<dbReference type="AlphaFoldDB" id="A0A644WHT6"/>
<dbReference type="SUPFAM" id="SSF81301">
    <property type="entry name" value="Nucleotidyltransferase"/>
    <property type="match status" value="1"/>
</dbReference>
<proteinExistence type="predicted"/>
<protein>
    <submittedName>
        <fullName evidence="1">Uncharacterized protein</fullName>
    </submittedName>
</protein>
<organism evidence="1">
    <name type="scientific">bioreactor metagenome</name>
    <dbReference type="NCBI Taxonomy" id="1076179"/>
    <lineage>
        <taxon>unclassified sequences</taxon>
        <taxon>metagenomes</taxon>
        <taxon>ecological metagenomes</taxon>
    </lineage>
</organism>
<dbReference type="Gene3D" id="3.30.460.10">
    <property type="entry name" value="Beta Polymerase, domain 2"/>
    <property type="match status" value="1"/>
</dbReference>
<evidence type="ECO:0000313" key="1">
    <source>
        <dbReference type="EMBL" id="MPM03436.1"/>
    </source>
</evidence>
<dbReference type="InterPro" id="IPR043519">
    <property type="entry name" value="NT_sf"/>
</dbReference>
<sequence length="265" mass="30471">MDKELELILEELIKDFKNMKEVAAISFAGSSTSKRNDSLSDIDIDIFTYSDISVELREKIISKYAEYKEVGNDYWGQGDEFILKNKNIPIDIAYFGISWIEDIVNNILANYNASVGYSTCFWYNIKNSDIIFDREGRFAKLKEISNCKYPVKLKKNIIEKNYPLLKNNISSYYNQISKAISRSDINSINHRLAGFMASYFDIIFAINEIPHPGEKRLINIIKNTCTKIPKNFEEDINNILKSAGNLDKELLVKLDSLIDSLDDII</sequence>